<dbReference type="GO" id="GO:0005886">
    <property type="term" value="C:plasma membrane"/>
    <property type="evidence" value="ECO:0007669"/>
    <property type="project" value="UniProtKB-SubCell"/>
</dbReference>
<dbReference type="OrthoDB" id="9780160at2"/>
<feature type="transmembrane region" description="Helical" evidence="10">
    <location>
        <begin position="296"/>
        <end position="319"/>
    </location>
</feature>
<dbReference type="EMBL" id="QQOH01000001">
    <property type="protein sequence ID" value="RDE25322.1"/>
    <property type="molecule type" value="Genomic_DNA"/>
</dbReference>
<dbReference type="InterPro" id="IPR002528">
    <property type="entry name" value="MATE_fam"/>
</dbReference>
<dbReference type="GO" id="GO:0042910">
    <property type="term" value="F:xenobiotic transmembrane transporter activity"/>
    <property type="evidence" value="ECO:0007669"/>
    <property type="project" value="InterPro"/>
</dbReference>
<keyword evidence="6 10" id="KW-1133">Transmembrane helix</keyword>
<reference evidence="11 12" key="1">
    <citation type="submission" date="2018-07" db="EMBL/GenBank/DDBJ databases">
        <title>Motiliproteus coralliicola sp. nov., a bacterium isolated from Coral.</title>
        <authorList>
            <person name="Wang G."/>
        </authorList>
    </citation>
    <scope>NUCLEOTIDE SEQUENCE [LARGE SCALE GENOMIC DNA]</scope>
    <source>
        <strain evidence="11 12">C34</strain>
    </source>
</reference>
<comment type="caution">
    <text evidence="11">The sequence shown here is derived from an EMBL/GenBank/DDBJ whole genome shotgun (WGS) entry which is preliminary data.</text>
</comment>
<comment type="subcellular location">
    <subcellularLocation>
        <location evidence="1">Cell inner membrane</location>
        <topology evidence="1">Multi-pass membrane protein</topology>
    </subcellularLocation>
</comment>
<feature type="transmembrane region" description="Helical" evidence="10">
    <location>
        <begin position="331"/>
        <end position="350"/>
    </location>
</feature>
<evidence type="ECO:0000256" key="10">
    <source>
        <dbReference type="SAM" id="Phobius"/>
    </source>
</evidence>
<evidence type="ECO:0000256" key="3">
    <source>
        <dbReference type="ARBA" id="ARBA00022449"/>
    </source>
</evidence>
<proteinExistence type="predicted"/>
<dbReference type="GO" id="GO:0015297">
    <property type="term" value="F:antiporter activity"/>
    <property type="evidence" value="ECO:0007669"/>
    <property type="project" value="UniProtKB-KW"/>
</dbReference>
<dbReference type="CDD" id="cd13133">
    <property type="entry name" value="MATE_like_7"/>
    <property type="match status" value="1"/>
</dbReference>
<feature type="transmembrane region" description="Helical" evidence="10">
    <location>
        <begin position="255"/>
        <end position="275"/>
    </location>
</feature>
<keyword evidence="5 10" id="KW-0812">Transmembrane</keyword>
<evidence type="ECO:0000313" key="12">
    <source>
        <dbReference type="Proteomes" id="UP000253769"/>
    </source>
</evidence>
<feature type="transmembrane region" description="Helical" evidence="10">
    <location>
        <begin position="168"/>
        <end position="190"/>
    </location>
</feature>
<dbReference type="InterPro" id="IPR048279">
    <property type="entry name" value="MdtK-like"/>
</dbReference>
<keyword evidence="2" id="KW-0813">Transport</keyword>
<feature type="transmembrane region" description="Helical" evidence="10">
    <location>
        <begin position="71"/>
        <end position="89"/>
    </location>
</feature>
<keyword evidence="3" id="KW-0050">Antiport</keyword>
<dbReference type="InterPro" id="IPR050222">
    <property type="entry name" value="MATE_MdtK"/>
</dbReference>
<keyword evidence="8 10" id="KW-0472">Membrane</keyword>
<name>A0A369WUI4_9GAMM</name>
<keyword evidence="12" id="KW-1185">Reference proteome</keyword>
<dbReference type="NCBIfam" id="TIGR00797">
    <property type="entry name" value="matE"/>
    <property type="match status" value="1"/>
</dbReference>
<accession>A0A369WUI4</accession>
<evidence type="ECO:0000313" key="11">
    <source>
        <dbReference type="EMBL" id="RDE25322.1"/>
    </source>
</evidence>
<keyword evidence="7" id="KW-0406">Ion transport</keyword>
<feature type="transmembrane region" description="Helical" evidence="10">
    <location>
        <begin position="391"/>
        <end position="411"/>
    </location>
</feature>
<feature type="transmembrane region" description="Helical" evidence="10">
    <location>
        <begin position="225"/>
        <end position="243"/>
    </location>
</feature>
<protein>
    <recommendedName>
        <fullName evidence="9">Multidrug-efflux transporter</fullName>
    </recommendedName>
</protein>
<dbReference type="GO" id="GO:0006811">
    <property type="term" value="P:monoatomic ion transport"/>
    <property type="evidence" value="ECO:0007669"/>
    <property type="project" value="UniProtKB-KW"/>
</dbReference>
<dbReference type="PANTHER" id="PTHR43298:SF2">
    <property type="entry name" value="FMN_FAD EXPORTER YEEO-RELATED"/>
    <property type="match status" value="1"/>
</dbReference>
<dbReference type="PANTHER" id="PTHR43298">
    <property type="entry name" value="MULTIDRUG RESISTANCE PROTEIN NORM-RELATED"/>
    <property type="match status" value="1"/>
</dbReference>
<evidence type="ECO:0000256" key="5">
    <source>
        <dbReference type="ARBA" id="ARBA00022692"/>
    </source>
</evidence>
<evidence type="ECO:0000256" key="9">
    <source>
        <dbReference type="ARBA" id="ARBA00031636"/>
    </source>
</evidence>
<dbReference type="Pfam" id="PF01554">
    <property type="entry name" value="MatE"/>
    <property type="match status" value="2"/>
</dbReference>
<feature type="transmembrane region" description="Helical" evidence="10">
    <location>
        <begin position="7"/>
        <end position="25"/>
    </location>
</feature>
<evidence type="ECO:0000256" key="8">
    <source>
        <dbReference type="ARBA" id="ARBA00023136"/>
    </source>
</evidence>
<evidence type="ECO:0000256" key="1">
    <source>
        <dbReference type="ARBA" id="ARBA00004429"/>
    </source>
</evidence>
<evidence type="ECO:0000256" key="7">
    <source>
        <dbReference type="ARBA" id="ARBA00023065"/>
    </source>
</evidence>
<dbReference type="Proteomes" id="UP000253769">
    <property type="component" value="Unassembled WGS sequence"/>
</dbReference>
<dbReference type="AlphaFoldDB" id="A0A369WUI4"/>
<evidence type="ECO:0000256" key="4">
    <source>
        <dbReference type="ARBA" id="ARBA00022475"/>
    </source>
</evidence>
<evidence type="ECO:0000256" key="6">
    <source>
        <dbReference type="ARBA" id="ARBA00022989"/>
    </source>
</evidence>
<gene>
    <name evidence="11" type="ORF">DV711_03880</name>
</gene>
<feature type="transmembrane region" description="Helical" evidence="10">
    <location>
        <begin position="362"/>
        <end position="385"/>
    </location>
</feature>
<evidence type="ECO:0000256" key="2">
    <source>
        <dbReference type="ARBA" id="ARBA00022448"/>
    </source>
</evidence>
<dbReference type="PIRSF" id="PIRSF006603">
    <property type="entry name" value="DinF"/>
    <property type="match status" value="1"/>
</dbReference>
<sequence length="421" mass="45185">MLSQSLLNLVDTALVGALGGAALAGVGVGGYASFLVMALVMGLSSGVQAMVARRHGQGRLAVKAEPLNGGLLIALLFCLPLMLICLSQSDRIIALISNDQELMQVAVPYLDYRLLGAWAVGFNLSFRGYWNGINQSLAYLRVLVAVHLFNVVISYGLIYGAFGLPELGAAGAGLGTTLSLYLGSLVYILMTWRQARSRGFLTRLPDRQTLTSLLRLSIPNSLQQLVFAGSVAVLFGIIATLGTQELAIAHVLTHLSLLLILPAVGFGMAATTLVSHDLGKDDQDSATQWGWDTVKVAAVTVLLLSLPLWFLPAQILGLFLSEQPLIDQALIPLRITCVAICIDVMAIVFTQAMLGAGANRTVMLVTLVGQWGFFLPLTWLVGPVLGGGLTAIWLVQLLHRGLSSVILSFIWSRRRWSQIRL</sequence>
<keyword evidence="4" id="KW-1003">Cell membrane</keyword>
<organism evidence="11 12">
    <name type="scientific">Motiliproteus coralliicola</name>
    <dbReference type="NCBI Taxonomy" id="2283196"/>
    <lineage>
        <taxon>Bacteria</taxon>
        <taxon>Pseudomonadati</taxon>
        <taxon>Pseudomonadota</taxon>
        <taxon>Gammaproteobacteria</taxon>
        <taxon>Oceanospirillales</taxon>
        <taxon>Oceanospirillaceae</taxon>
        <taxon>Motiliproteus</taxon>
    </lineage>
</organism>
<feature type="transmembrane region" description="Helical" evidence="10">
    <location>
        <begin position="138"/>
        <end position="162"/>
    </location>
</feature>